<dbReference type="PROSITE" id="PS50234">
    <property type="entry name" value="VWFA"/>
    <property type="match status" value="1"/>
</dbReference>
<dbReference type="GO" id="GO:0000149">
    <property type="term" value="F:SNARE binding"/>
    <property type="evidence" value="ECO:0007669"/>
    <property type="project" value="TreeGrafter"/>
</dbReference>
<dbReference type="InterPro" id="IPR006895">
    <property type="entry name" value="Znf_Sec23_Sec24"/>
</dbReference>
<dbReference type="AlphaFoldDB" id="A0AAD1TZK5"/>
<feature type="domain" description="VWFA" evidence="2">
    <location>
        <begin position="186"/>
        <end position="424"/>
    </location>
</feature>
<evidence type="ECO:0000313" key="4">
    <source>
        <dbReference type="Proteomes" id="UP001295684"/>
    </source>
</evidence>
<comment type="caution">
    <text evidence="3">The sequence shown here is derived from an EMBL/GenBank/DDBJ whole genome shotgun (WGS) entry which is preliminary data.</text>
</comment>
<dbReference type="GO" id="GO:0008270">
    <property type="term" value="F:zinc ion binding"/>
    <property type="evidence" value="ECO:0007669"/>
    <property type="project" value="InterPro"/>
</dbReference>
<dbReference type="GO" id="GO:0030127">
    <property type="term" value="C:COPII vesicle coat"/>
    <property type="evidence" value="ECO:0007669"/>
    <property type="project" value="InterPro"/>
</dbReference>
<dbReference type="InterPro" id="IPR002035">
    <property type="entry name" value="VWF_A"/>
</dbReference>
<evidence type="ECO:0000313" key="3">
    <source>
        <dbReference type="EMBL" id="CAI2359331.1"/>
    </source>
</evidence>
<gene>
    <name evidence="3" type="ORF">ECRASSUSDP1_LOCUS619</name>
</gene>
<dbReference type="Gene3D" id="3.40.50.410">
    <property type="entry name" value="von Willebrand factor, type A domain"/>
    <property type="match status" value="1"/>
</dbReference>
<dbReference type="Gene3D" id="2.30.30.380">
    <property type="entry name" value="Zn-finger domain of Sec23/24"/>
    <property type="match status" value="1"/>
</dbReference>
<dbReference type="PANTHER" id="PTHR13803">
    <property type="entry name" value="SEC24-RELATED PROTEIN"/>
    <property type="match status" value="1"/>
</dbReference>
<dbReference type="GO" id="GO:0006886">
    <property type="term" value="P:intracellular protein transport"/>
    <property type="evidence" value="ECO:0007669"/>
    <property type="project" value="InterPro"/>
</dbReference>
<dbReference type="EMBL" id="CAMPGE010000581">
    <property type="protein sequence ID" value="CAI2359331.1"/>
    <property type="molecule type" value="Genomic_DNA"/>
</dbReference>
<keyword evidence="4" id="KW-1185">Reference proteome</keyword>
<organism evidence="3 4">
    <name type="scientific">Euplotes crassus</name>
    <dbReference type="NCBI Taxonomy" id="5936"/>
    <lineage>
        <taxon>Eukaryota</taxon>
        <taxon>Sar</taxon>
        <taxon>Alveolata</taxon>
        <taxon>Ciliophora</taxon>
        <taxon>Intramacronucleata</taxon>
        <taxon>Spirotrichea</taxon>
        <taxon>Hypotrichia</taxon>
        <taxon>Euplotida</taxon>
        <taxon>Euplotidae</taxon>
        <taxon>Moneuplotes</taxon>
    </lineage>
</organism>
<sequence length="639" mass="70616">MECCSHKVYIKSKAKAKDKEGDYINPDDWEVNSDELNHSFDSDDEDISAPKKVKKRVKKQGRKFKNDVDTNVMKVNMSALGSEDFTTGDPVLCANCSAVLNVHSHLEQPEAEGEGDDNESRVWICEFCNNKNEVNLENHEVPDKESGESNLNYILERPEDEADEHKLDEEVKGSAPDITRDSSETPLIFCIDMSSSMSNQVTPSIKGDSALTRYDCIAKGICDQIEACKETKRKVGVVYFDSDVTVHGDATEKPHVIDSQENLNDEEYLYTNAEVLAETHMSQPANLTYKSLSDLVESTKPRGSTALGPGALTSITMAGALGNGATVVICTDGQTNAGVGSRGAYRGDSEWKDRVDKFYEDLADNANKHGVTVNLMSVKGCDCNLESLIVLSDQTGGQVNIIDPQDASYEFQSVLQAKTVATNVTVKVKLHQALEFKNELAQNLSAGSTLLTKKLGNVNEKTEETFGYKVKDSDQLALIEGFNIEEFSKIPFQTQIEYCRLDGTKCLRVISKVLDTSSDAEEVKQDANLGIVAVNAAQQASNLAREGRFREAQALSYNNKKFMKCNLKTEKDAAMYKAFKRNMKGMYDEVHEQNNKEELMQAAGPKPGKKKGFFAKMSDALSSNLNKQSHFTTEKLGQM</sequence>
<dbReference type="SUPFAM" id="SSF53300">
    <property type="entry name" value="vWA-like"/>
    <property type="match status" value="1"/>
</dbReference>
<protein>
    <recommendedName>
        <fullName evidence="2">VWFA domain-containing protein</fullName>
    </recommendedName>
</protein>
<dbReference type="PANTHER" id="PTHR13803:SF36">
    <property type="entry name" value="TYPE A VON WILLEBRAND FACTOR DOMAIN-CONTAINING PROTEIN"/>
    <property type="match status" value="1"/>
</dbReference>
<feature type="compositionally biased region" description="Basic and acidic residues" evidence="1">
    <location>
        <begin position="163"/>
        <end position="178"/>
    </location>
</feature>
<feature type="region of interest" description="Disordered" evidence="1">
    <location>
        <begin position="159"/>
        <end position="178"/>
    </location>
</feature>
<evidence type="ECO:0000259" key="2">
    <source>
        <dbReference type="PROSITE" id="PS50234"/>
    </source>
</evidence>
<name>A0AAD1TZK5_EUPCR</name>
<dbReference type="Pfam" id="PF04810">
    <property type="entry name" value="zf-Sec23_Sec24"/>
    <property type="match status" value="1"/>
</dbReference>
<dbReference type="GO" id="GO:0070971">
    <property type="term" value="C:endoplasmic reticulum exit site"/>
    <property type="evidence" value="ECO:0007669"/>
    <property type="project" value="TreeGrafter"/>
</dbReference>
<evidence type="ECO:0000256" key="1">
    <source>
        <dbReference type="SAM" id="MobiDB-lite"/>
    </source>
</evidence>
<dbReference type="GO" id="GO:0090110">
    <property type="term" value="P:COPII-coated vesicle cargo loading"/>
    <property type="evidence" value="ECO:0007669"/>
    <property type="project" value="TreeGrafter"/>
</dbReference>
<dbReference type="InterPro" id="IPR050550">
    <property type="entry name" value="SEC23_SEC24_subfamily"/>
</dbReference>
<accession>A0AAD1TZK5</accession>
<dbReference type="InterPro" id="IPR036174">
    <property type="entry name" value="Znf_Sec23_Sec24_sf"/>
</dbReference>
<dbReference type="InterPro" id="IPR036465">
    <property type="entry name" value="vWFA_dom_sf"/>
</dbReference>
<dbReference type="Proteomes" id="UP001295684">
    <property type="component" value="Unassembled WGS sequence"/>
</dbReference>
<proteinExistence type="predicted"/>
<reference evidence="3" key="1">
    <citation type="submission" date="2023-07" db="EMBL/GenBank/DDBJ databases">
        <authorList>
            <consortium name="AG Swart"/>
            <person name="Singh M."/>
            <person name="Singh A."/>
            <person name="Seah K."/>
            <person name="Emmerich C."/>
        </authorList>
    </citation>
    <scope>NUCLEOTIDE SEQUENCE</scope>
    <source>
        <strain evidence="3">DP1</strain>
    </source>
</reference>
<feature type="region of interest" description="Disordered" evidence="1">
    <location>
        <begin position="27"/>
        <end position="49"/>
    </location>
</feature>
<dbReference type="SUPFAM" id="SSF82919">
    <property type="entry name" value="Zn-finger domain of Sec23/24"/>
    <property type="match status" value="1"/>
</dbReference>